<keyword evidence="3" id="KW-1185">Reference proteome</keyword>
<proteinExistence type="predicted"/>
<organism evidence="2 3">
    <name type="scientific">Glycomyces endophyticus</name>
    <dbReference type="NCBI Taxonomy" id="480996"/>
    <lineage>
        <taxon>Bacteria</taxon>
        <taxon>Bacillati</taxon>
        <taxon>Actinomycetota</taxon>
        <taxon>Actinomycetes</taxon>
        <taxon>Glycomycetales</taxon>
        <taxon>Glycomycetaceae</taxon>
        <taxon>Glycomyces</taxon>
    </lineage>
</organism>
<reference evidence="2 3" key="1">
    <citation type="journal article" date="2019" name="Int. J. Syst. Evol. Microbiol.">
        <title>The Global Catalogue of Microorganisms (GCM) 10K type strain sequencing project: providing services to taxonomists for standard genome sequencing and annotation.</title>
        <authorList>
            <consortium name="The Broad Institute Genomics Platform"/>
            <consortium name="The Broad Institute Genome Sequencing Center for Infectious Disease"/>
            <person name="Wu L."/>
            <person name="Ma J."/>
        </authorList>
    </citation>
    <scope>NUCLEOTIDE SEQUENCE [LARGE SCALE GENOMIC DNA]</scope>
    <source>
        <strain evidence="2 3">JCM 16001</strain>
    </source>
</reference>
<gene>
    <name evidence="2" type="ORF">GCM10009830_13730</name>
</gene>
<feature type="region of interest" description="Disordered" evidence="1">
    <location>
        <begin position="1"/>
        <end position="48"/>
    </location>
</feature>
<sequence>MPNVGDKDGDNGNRVAERLSSGLRGVETSTTGPGAGFRRCRGPWLERA</sequence>
<protein>
    <submittedName>
        <fullName evidence="2">Uncharacterized protein</fullName>
    </submittedName>
</protein>
<dbReference type="Proteomes" id="UP001499851">
    <property type="component" value="Unassembled WGS sequence"/>
</dbReference>
<feature type="compositionally biased region" description="Basic and acidic residues" evidence="1">
    <location>
        <begin position="1"/>
        <end position="17"/>
    </location>
</feature>
<accession>A0ABN2GCY7</accession>
<dbReference type="EMBL" id="BAAAQF010000005">
    <property type="protein sequence ID" value="GAA1669248.1"/>
    <property type="molecule type" value="Genomic_DNA"/>
</dbReference>
<evidence type="ECO:0000256" key="1">
    <source>
        <dbReference type="SAM" id="MobiDB-lite"/>
    </source>
</evidence>
<evidence type="ECO:0000313" key="3">
    <source>
        <dbReference type="Proteomes" id="UP001499851"/>
    </source>
</evidence>
<name>A0ABN2GCY7_9ACTN</name>
<evidence type="ECO:0000313" key="2">
    <source>
        <dbReference type="EMBL" id="GAA1669248.1"/>
    </source>
</evidence>
<comment type="caution">
    <text evidence="2">The sequence shown here is derived from an EMBL/GenBank/DDBJ whole genome shotgun (WGS) entry which is preliminary data.</text>
</comment>